<feature type="non-terminal residue" evidence="12">
    <location>
        <position position="1006"/>
    </location>
</feature>
<evidence type="ECO:0000256" key="6">
    <source>
        <dbReference type="ARBA" id="ARBA00022964"/>
    </source>
</evidence>
<evidence type="ECO:0000256" key="7">
    <source>
        <dbReference type="ARBA" id="ARBA00023002"/>
    </source>
</evidence>
<evidence type="ECO:0000256" key="5">
    <source>
        <dbReference type="ARBA" id="ARBA00022873"/>
    </source>
</evidence>
<feature type="domain" description="Gamma-butyrobetaine hydroxylase-like N-terminal" evidence="11">
    <location>
        <begin position="96"/>
        <end position="152"/>
    </location>
</feature>
<evidence type="ECO:0000256" key="9">
    <source>
        <dbReference type="SAM" id="MobiDB-lite"/>
    </source>
</evidence>
<keyword evidence="8" id="KW-0408">Iron</keyword>
<dbReference type="Pfam" id="PF06155">
    <property type="entry name" value="GBBH-like_N"/>
    <property type="match status" value="1"/>
</dbReference>
<dbReference type="Gene3D" id="3.30.2020.30">
    <property type="match status" value="1"/>
</dbReference>
<feature type="compositionally biased region" description="Polar residues" evidence="9">
    <location>
        <begin position="591"/>
        <end position="615"/>
    </location>
</feature>
<evidence type="ECO:0000256" key="8">
    <source>
        <dbReference type="ARBA" id="ARBA00023004"/>
    </source>
</evidence>
<comment type="cofactor">
    <cofactor evidence="2">
        <name>L-ascorbate</name>
        <dbReference type="ChEBI" id="CHEBI:38290"/>
    </cofactor>
</comment>
<feature type="compositionally biased region" description="Acidic residues" evidence="9">
    <location>
        <begin position="569"/>
        <end position="578"/>
    </location>
</feature>
<dbReference type="InterPro" id="IPR042098">
    <property type="entry name" value="TauD-like_sf"/>
</dbReference>
<evidence type="ECO:0000256" key="4">
    <source>
        <dbReference type="ARBA" id="ARBA00022723"/>
    </source>
</evidence>
<evidence type="ECO:0000313" key="12">
    <source>
        <dbReference type="EMBL" id="KAF9580963.1"/>
    </source>
</evidence>
<feature type="region of interest" description="Disordered" evidence="9">
    <location>
        <begin position="567"/>
        <end position="658"/>
    </location>
</feature>
<organism evidence="12 13">
    <name type="scientific">Lunasporangiospora selenospora</name>
    <dbReference type="NCBI Taxonomy" id="979761"/>
    <lineage>
        <taxon>Eukaryota</taxon>
        <taxon>Fungi</taxon>
        <taxon>Fungi incertae sedis</taxon>
        <taxon>Mucoromycota</taxon>
        <taxon>Mortierellomycotina</taxon>
        <taxon>Mortierellomycetes</taxon>
        <taxon>Mortierellales</taxon>
        <taxon>Mortierellaceae</taxon>
        <taxon>Lunasporangiospora</taxon>
    </lineage>
</organism>
<dbReference type="SUPFAM" id="SSF51197">
    <property type="entry name" value="Clavaminate synthase-like"/>
    <property type="match status" value="1"/>
</dbReference>
<dbReference type="GO" id="GO:0005739">
    <property type="term" value="C:mitochondrion"/>
    <property type="evidence" value="ECO:0007669"/>
    <property type="project" value="TreeGrafter"/>
</dbReference>
<dbReference type="OrthoDB" id="406634at2759"/>
<evidence type="ECO:0000313" key="13">
    <source>
        <dbReference type="Proteomes" id="UP000780801"/>
    </source>
</evidence>
<keyword evidence="13" id="KW-1185">Reference proteome</keyword>
<dbReference type="EMBL" id="JAABOA010001748">
    <property type="protein sequence ID" value="KAF9580963.1"/>
    <property type="molecule type" value="Genomic_DNA"/>
</dbReference>
<feature type="domain" description="TauD/TfdA-like" evidence="10">
    <location>
        <begin position="223"/>
        <end position="450"/>
    </location>
</feature>
<dbReference type="Pfam" id="PF02668">
    <property type="entry name" value="TauD"/>
    <property type="match status" value="1"/>
</dbReference>
<dbReference type="PANTHER" id="PTHR10696:SF25">
    <property type="entry name" value="OXIDOREDUCTASE AIM17-RELATED"/>
    <property type="match status" value="1"/>
</dbReference>
<keyword evidence="7" id="KW-0560">Oxidoreductase</keyword>
<dbReference type="GO" id="GO:0016706">
    <property type="term" value="F:2-oxoglutarate-dependent dioxygenase activity"/>
    <property type="evidence" value="ECO:0007669"/>
    <property type="project" value="UniProtKB-ARBA"/>
</dbReference>
<dbReference type="Proteomes" id="UP000780801">
    <property type="component" value="Unassembled WGS sequence"/>
</dbReference>
<dbReference type="InterPro" id="IPR003819">
    <property type="entry name" value="TauD/TfdA-like"/>
</dbReference>
<dbReference type="InterPro" id="IPR038492">
    <property type="entry name" value="GBBH-like_N_sf"/>
</dbReference>
<accession>A0A9P6FSX9</accession>
<evidence type="ECO:0000259" key="10">
    <source>
        <dbReference type="Pfam" id="PF02668"/>
    </source>
</evidence>
<evidence type="ECO:0000256" key="2">
    <source>
        <dbReference type="ARBA" id="ARBA00001961"/>
    </source>
</evidence>
<dbReference type="PANTHER" id="PTHR10696">
    <property type="entry name" value="GAMMA-BUTYROBETAINE HYDROXYLASE-RELATED"/>
    <property type="match status" value="1"/>
</dbReference>
<gene>
    <name evidence="12" type="ORF">BGW38_002189</name>
</gene>
<dbReference type="FunFam" id="3.60.130.10:FF:000001">
    <property type="entry name" value="Trimethyllysine dioxygenase, mitochondrial"/>
    <property type="match status" value="1"/>
</dbReference>
<dbReference type="GO" id="GO:0045329">
    <property type="term" value="P:carnitine biosynthetic process"/>
    <property type="evidence" value="ECO:0007669"/>
    <property type="project" value="UniProtKB-KW"/>
</dbReference>
<dbReference type="InterPro" id="IPR050411">
    <property type="entry name" value="AlphaKG_dependent_hydroxylases"/>
</dbReference>
<dbReference type="Gene3D" id="3.60.130.10">
    <property type="entry name" value="Clavaminate synthase-like"/>
    <property type="match status" value="1"/>
</dbReference>
<dbReference type="CDD" id="cd00250">
    <property type="entry name" value="CAS_like"/>
    <property type="match status" value="1"/>
</dbReference>
<keyword evidence="4" id="KW-0479">Metal-binding</keyword>
<protein>
    <recommendedName>
        <fullName evidence="14">Gamma-butyrobetaine dioxygenase</fullName>
    </recommendedName>
</protein>
<comment type="cofactor">
    <cofactor evidence="1">
        <name>Fe(2+)</name>
        <dbReference type="ChEBI" id="CHEBI:29033"/>
    </cofactor>
</comment>
<comment type="caution">
    <text evidence="12">The sequence shown here is derived from an EMBL/GenBank/DDBJ whole genome shotgun (WGS) entry which is preliminary data.</text>
</comment>
<proteinExistence type="inferred from homology"/>
<reference evidence="12" key="1">
    <citation type="journal article" date="2020" name="Fungal Divers.">
        <title>Resolving the Mortierellaceae phylogeny through synthesis of multi-gene phylogenetics and phylogenomics.</title>
        <authorList>
            <person name="Vandepol N."/>
            <person name="Liber J."/>
            <person name="Desiro A."/>
            <person name="Na H."/>
            <person name="Kennedy M."/>
            <person name="Barry K."/>
            <person name="Grigoriev I.V."/>
            <person name="Miller A.N."/>
            <person name="O'Donnell K."/>
            <person name="Stajich J.E."/>
            <person name="Bonito G."/>
        </authorList>
    </citation>
    <scope>NUCLEOTIDE SEQUENCE</scope>
    <source>
        <strain evidence="12">KOD1015</strain>
    </source>
</reference>
<feature type="region of interest" description="Disordered" evidence="9">
    <location>
        <begin position="49"/>
        <end position="69"/>
    </location>
</feature>
<evidence type="ECO:0008006" key="14">
    <source>
        <dbReference type="Google" id="ProtNLM"/>
    </source>
</evidence>
<evidence type="ECO:0000256" key="3">
    <source>
        <dbReference type="ARBA" id="ARBA00008654"/>
    </source>
</evidence>
<sequence>MLRRPFLALSSRAALYSATTLRAVPVRQAPAALALQALRSIHSSTQLSLGAPATHAQEQRSHGQSSALPSIHIRSDSNSVVITPPKDSKYYRSHQPTTTLSPLWLRDNCPCPKCIHPSTRQKLHASSQIPLDISVSSVQICEEGLALSWSKGLLDVGDWEEPAKAKSGHQSLYPWEMLLGSYGGSASEHRQTTRMNHQPILWDGQLMNDKVLWLDYKDYIHSPEALRQGLQQLQDYGLFFVKNVPREDQQVATVAERIGHLRHTFYGKTWDVRSEPDAKNIAYTNLNLGLHMDLLYMEAPPGVQLLHSLENSVPGGTSIYMDSFKAAELLKKEHPQDYEILCKTPTTFHYRNANHHLHFNRPTIALDEHNDTLTVNYAPPFQGPLELPQNEVKAFYGALKKFARYIEQPDLQYRYTMQPGDCMVFANRRVLHARTAFDPTKGRRHLKGCYVDLDMFKDRIMNRDHIQWVEKDGDPEHVSISSFATKFRYVDRHSAEVDFLALVHNPRISAARRERLLRNFGTFNINWAEGFWAKRASISKADVIAMKAADDSMEVGYRQAKIINRQRFEEEEREDESDLLPRSTGDKSQAERTQALSSSKADAESRTSTAELSTPRSPPEMERDDDDETAIHDLKVLGGQEVFDNEDGDMDNNGEAVDDDDVESIEDLANEVVELIEKSEPGFHPLIRALYHAVRGTPFEKPMVKPELSAEQSFLYDFVWNSVDMFQELPMIKQKDLFVALSGIVDLDVHSNFPEHTNRLLDCKAVDLEYPRIHQHLEARLNPLKKRLEKDLSLFDDGSDEKIVVEILLILVKLSMPDQYRRPKLTETSTMVVWSNIWTVLFESTPVSVQLGETILREAQKDQLTVRKIVGAGAAKGAKGASGRRLDFRLVASVKATQSSSEFVSLTLCNNEHKAPDVGAQTFNILHRKNNRLNKSVVANGLVTRTGPTVFLDVQGFEGWWYTLLPFKDVFLCCQLRPKPLALPTDEIGLASFLCSDSLEILLGYR</sequence>
<dbReference type="AlphaFoldDB" id="A0A9P6FSX9"/>
<dbReference type="InterPro" id="IPR010376">
    <property type="entry name" value="GBBH-like_N"/>
</dbReference>
<keyword evidence="6" id="KW-0223">Dioxygenase</keyword>
<feature type="compositionally biased region" description="Acidic residues" evidence="9">
    <location>
        <begin position="643"/>
        <end position="658"/>
    </location>
</feature>
<dbReference type="GO" id="GO:0046872">
    <property type="term" value="F:metal ion binding"/>
    <property type="evidence" value="ECO:0007669"/>
    <property type="project" value="UniProtKB-KW"/>
</dbReference>
<evidence type="ECO:0000256" key="1">
    <source>
        <dbReference type="ARBA" id="ARBA00001954"/>
    </source>
</evidence>
<evidence type="ECO:0000259" key="11">
    <source>
        <dbReference type="Pfam" id="PF06155"/>
    </source>
</evidence>
<comment type="similarity">
    <text evidence="3">Belongs to the gamma-BBH/TMLD family.</text>
</comment>
<keyword evidence="5" id="KW-0124">Carnitine biosynthesis</keyword>
<name>A0A9P6FSX9_9FUNG</name>